<organism evidence="1 2">
    <name type="scientific">Nostoc linckia z8</name>
    <dbReference type="NCBI Taxonomy" id="1628746"/>
    <lineage>
        <taxon>Bacteria</taxon>
        <taxon>Bacillati</taxon>
        <taxon>Cyanobacteriota</taxon>
        <taxon>Cyanophyceae</taxon>
        <taxon>Nostocales</taxon>
        <taxon>Nostocaceae</taxon>
        <taxon>Nostoc</taxon>
    </lineage>
</organism>
<accession>A0A9Q5ZA06</accession>
<sequence length="124" mass="14064">MNIQTFLNGELVDESEVEGFSFAPNVSGFTTAMLFSQSYMKLINEAGDKDAKTRLELLSVRLELKPQITVEDLQIFKLVWDTLVSSVSDGILGEEDRQEYNQIAEANHMPFRFGVDLRMEILAQ</sequence>
<evidence type="ECO:0000313" key="1">
    <source>
        <dbReference type="EMBL" id="PHK01775.1"/>
    </source>
</evidence>
<dbReference type="GeneID" id="57094656"/>
<comment type="caution">
    <text evidence="1">The sequence shown here is derived from an EMBL/GenBank/DDBJ whole genome shotgun (WGS) entry which is preliminary data.</text>
</comment>
<dbReference type="EMBL" id="LAHD01000065">
    <property type="protein sequence ID" value="PHK01775.1"/>
    <property type="molecule type" value="Genomic_DNA"/>
</dbReference>
<protein>
    <submittedName>
        <fullName evidence="1">Uncharacterized protein</fullName>
    </submittedName>
</protein>
<gene>
    <name evidence="1" type="ORF">VF08_21185</name>
</gene>
<reference evidence="1 2" key="1">
    <citation type="submission" date="2015-02" db="EMBL/GenBank/DDBJ databases">
        <title>Nostoc linckia genome annotation.</title>
        <authorList>
            <person name="Zhou Z."/>
        </authorList>
    </citation>
    <scope>NUCLEOTIDE SEQUENCE [LARGE SCALE GENOMIC DNA]</scope>
    <source>
        <strain evidence="2">z8</strain>
    </source>
</reference>
<dbReference type="Proteomes" id="UP000222310">
    <property type="component" value="Unassembled WGS sequence"/>
</dbReference>
<dbReference type="RefSeq" id="WP_099070409.1">
    <property type="nucleotide sequence ID" value="NZ_LAHD01000065.1"/>
</dbReference>
<name>A0A9Q5ZA06_NOSLI</name>
<dbReference type="AlphaFoldDB" id="A0A9Q5ZA06"/>
<evidence type="ECO:0000313" key="2">
    <source>
        <dbReference type="Proteomes" id="UP000222310"/>
    </source>
</evidence>
<proteinExistence type="predicted"/>